<dbReference type="Gene3D" id="3.10.450.10">
    <property type="match status" value="1"/>
</dbReference>
<gene>
    <name evidence="1" type="ORF">C1H46_018633</name>
</gene>
<dbReference type="Proteomes" id="UP000315295">
    <property type="component" value="Unassembled WGS sequence"/>
</dbReference>
<proteinExistence type="predicted"/>
<evidence type="ECO:0000313" key="2">
    <source>
        <dbReference type="Proteomes" id="UP000315295"/>
    </source>
</evidence>
<sequence>MEKTRSLCSPTADANFVADSGIAGTAASATASTFCARKFNKEMNAKLHLVRVVSALERLRFGYFRQLLRLEVLGEGVAKIYSPVVESKSDSSDMRLLTINVNSDAQLQYQVLSVSKVNLPPPALAFGLGVSDNPS</sequence>
<accession>A0A540MB29</accession>
<dbReference type="EMBL" id="VIEB01000307">
    <property type="protein sequence ID" value="TQD95689.1"/>
    <property type="molecule type" value="Genomic_DNA"/>
</dbReference>
<reference evidence="1 2" key="1">
    <citation type="journal article" date="2019" name="G3 (Bethesda)">
        <title>Sequencing of a Wild Apple (Malus baccata) Genome Unravels the Differences Between Cultivated and Wild Apple Species Regarding Disease Resistance and Cold Tolerance.</title>
        <authorList>
            <person name="Chen X."/>
        </authorList>
    </citation>
    <scope>NUCLEOTIDE SEQUENCE [LARGE SCALE GENOMIC DNA]</scope>
    <source>
        <strain evidence="2">cv. Shandingzi</strain>
        <tissue evidence="1">Leaves</tissue>
    </source>
</reference>
<keyword evidence="2" id="KW-1185">Reference proteome</keyword>
<comment type="caution">
    <text evidence="1">The sequence shown here is derived from an EMBL/GenBank/DDBJ whole genome shotgun (WGS) entry which is preliminary data.</text>
</comment>
<organism evidence="1 2">
    <name type="scientific">Malus baccata</name>
    <name type="common">Siberian crab apple</name>
    <name type="synonym">Pyrus baccata</name>
    <dbReference type="NCBI Taxonomy" id="106549"/>
    <lineage>
        <taxon>Eukaryota</taxon>
        <taxon>Viridiplantae</taxon>
        <taxon>Streptophyta</taxon>
        <taxon>Embryophyta</taxon>
        <taxon>Tracheophyta</taxon>
        <taxon>Spermatophyta</taxon>
        <taxon>Magnoliopsida</taxon>
        <taxon>eudicotyledons</taxon>
        <taxon>Gunneridae</taxon>
        <taxon>Pentapetalae</taxon>
        <taxon>rosids</taxon>
        <taxon>fabids</taxon>
        <taxon>Rosales</taxon>
        <taxon>Rosaceae</taxon>
        <taxon>Amygdaloideae</taxon>
        <taxon>Maleae</taxon>
        <taxon>Malus</taxon>
    </lineage>
</organism>
<name>A0A540MB29_MALBA</name>
<evidence type="ECO:0000313" key="1">
    <source>
        <dbReference type="EMBL" id="TQD95689.1"/>
    </source>
</evidence>
<protein>
    <submittedName>
        <fullName evidence="1">Uncharacterized protein</fullName>
    </submittedName>
</protein>
<dbReference type="AlphaFoldDB" id="A0A540MB29"/>